<feature type="non-terminal residue" evidence="1">
    <location>
        <position position="1"/>
    </location>
</feature>
<protein>
    <submittedName>
        <fullName evidence="1">Metallophosphoesterase</fullName>
    </submittedName>
</protein>
<dbReference type="EMBL" id="JAFLRJ010000079">
    <property type="protein sequence ID" value="MBO0511967.1"/>
    <property type="molecule type" value="Genomic_DNA"/>
</dbReference>
<keyword evidence="2" id="KW-1185">Reference proteome</keyword>
<accession>A0A939JGV8</accession>
<gene>
    <name evidence="1" type="ORF">J0695_09090</name>
</gene>
<comment type="caution">
    <text evidence="1">The sequence shown here is derived from an EMBL/GenBank/DDBJ whole genome shotgun (WGS) entry which is preliminary data.</text>
</comment>
<evidence type="ECO:0000313" key="1">
    <source>
        <dbReference type="EMBL" id="MBO0511967.1"/>
    </source>
</evidence>
<organism evidence="1 2">
    <name type="scientific">Streptomyces beijiangensis</name>
    <dbReference type="NCBI Taxonomy" id="163361"/>
    <lineage>
        <taxon>Bacteria</taxon>
        <taxon>Bacillati</taxon>
        <taxon>Actinomycetota</taxon>
        <taxon>Actinomycetes</taxon>
        <taxon>Kitasatosporales</taxon>
        <taxon>Streptomycetaceae</taxon>
        <taxon>Streptomyces</taxon>
    </lineage>
</organism>
<dbReference type="AlphaFoldDB" id="A0A939JGV8"/>
<name>A0A939JGV8_9ACTN</name>
<sequence>LHVSAGCGTNRYTPVRFACPPEASLLTLVARN</sequence>
<dbReference type="Proteomes" id="UP000664167">
    <property type="component" value="Unassembled WGS sequence"/>
</dbReference>
<reference evidence="1" key="1">
    <citation type="submission" date="2021-03" db="EMBL/GenBank/DDBJ databases">
        <title>Streptomyces poriferae sp. nov., a novel marine sponge-derived Actinobacteria species with anti-MRSA activity.</title>
        <authorList>
            <person name="Sandoval-Powers M."/>
            <person name="Kralova S."/>
            <person name="Nguyen G.-S."/>
            <person name="Fawwal D."/>
            <person name="Degnes K."/>
            <person name="Klinkenberg G."/>
            <person name="Sletta H."/>
            <person name="Wentzel A."/>
            <person name="Liles M.R."/>
        </authorList>
    </citation>
    <scope>NUCLEOTIDE SEQUENCE</scope>
    <source>
        <strain evidence="1">DSM 41794</strain>
    </source>
</reference>
<proteinExistence type="predicted"/>
<evidence type="ECO:0000313" key="2">
    <source>
        <dbReference type="Proteomes" id="UP000664167"/>
    </source>
</evidence>